<dbReference type="Proteomes" id="UP000093080">
    <property type="component" value="Unassembled WGS sequence"/>
</dbReference>
<comment type="similarity">
    <text evidence="1">Belongs to the 5'(3')-deoxyribonucleotidase family.</text>
</comment>
<name>A0A1B9F8D5_9BACT</name>
<evidence type="ECO:0000313" key="4">
    <source>
        <dbReference type="Proteomes" id="UP000093080"/>
    </source>
</evidence>
<dbReference type="InterPro" id="IPR023214">
    <property type="entry name" value="HAD_sf"/>
</dbReference>
<dbReference type="Pfam" id="PF06941">
    <property type="entry name" value="NT5C"/>
    <property type="match status" value="1"/>
</dbReference>
<organism evidence="3 4">
    <name type="scientific">Dissulfuribacter thermophilus</name>
    <dbReference type="NCBI Taxonomy" id="1156395"/>
    <lineage>
        <taxon>Bacteria</taxon>
        <taxon>Pseudomonadati</taxon>
        <taxon>Thermodesulfobacteriota</taxon>
        <taxon>Dissulfuribacteria</taxon>
        <taxon>Dissulfuribacterales</taxon>
        <taxon>Dissulfuribacteraceae</taxon>
        <taxon>Dissulfuribacter</taxon>
    </lineage>
</organism>
<proteinExistence type="inferred from homology"/>
<dbReference type="OrthoDB" id="5430662at2"/>
<feature type="active site" description="Proton donor" evidence="2">
    <location>
        <position position="18"/>
    </location>
</feature>
<sequence>MKHKRKNLAPEFFAFDIDGVVADTMGTFIEVARNEYGITNLSKDQITNYWLEQCLPVPEKIVWEIVDKIIKDPFQVGLRPIEGAREGLKAFFEKCEHLTFVTARPEKEGIEAWLHDLLKELPPNQIRVIATGVHEKKAEVLKGYGYKYFVEDNLDTCIQLYEHGIGAIVYDQPWNRNHTPFKRVRSWKELLELTGL</sequence>
<dbReference type="SUPFAM" id="SSF56784">
    <property type="entry name" value="HAD-like"/>
    <property type="match status" value="1"/>
</dbReference>
<evidence type="ECO:0000313" key="3">
    <source>
        <dbReference type="EMBL" id="OCC16114.1"/>
    </source>
</evidence>
<evidence type="ECO:0000256" key="1">
    <source>
        <dbReference type="ARBA" id="ARBA00009589"/>
    </source>
</evidence>
<dbReference type="STRING" id="1156395.DBT_0576"/>
<evidence type="ECO:0000256" key="2">
    <source>
        <dbReference type="PIRSR" id="PIRSR610708-1"/>
    </source>
</evidence>
<accession>A0A1B9F8D5</accession>
<dbReference type="PANTHER" id="PTHR35134:SF2">
    <property type="entry name" value="NUCLEOTIDASE YQFW-RELATED"/>
    <property type="match status" value="1"/>
</dbReference>
<dbReference type="EMBL" id="MAGO01000002">
    <property type="protein sequence ID" value="OCC16114.1"/>
    <property type="molecule type" value="Genomic_DNA"/>
</dbReference>
<dbReference type="InterPro" id="IPR010708">
    <property type="entry name" value="5'(3')-deoxyribonucleotidase"/>
</dbReference>
<comment type="caution">
    <text evidence="3">The sequence shown here is derived from an EMBL/GenBank/DDBJ whole genome shotgun (WGS) entry which is preliminary data.</text>
</comment>
<dbReference type="RefSeq" id="WP_067616178.1">
    <property type="nucleotide sequence ID" value="NZ_MAGO01000002.1"/>
</dbReference>
<dbReference type="AlphaFoldDB" id="A0A1B9F8D5"/>
<reference evidence="3 4" key="1">
    <citation type="submission" date="2016-06" db="EMBL/GenBank/DDBJ databases">
        <title>Respiratory ammonification of nitrate coupled to the oxidation of elemental sulfur in deep-sea autotrophic thermophilic bacteria.</title>
        <authorList>
            <person name="Slobodkina G.B."/>
            <person name="Mardanov A.V."/>
            <person name="Ravin N.V."/>
            <person name="Frolova A.A."/>
            <person name="Viryasiv M.B."/>
            <person name="Chernyh N.A."/>
            <person name="Bonch-Osmolovskaya E.A."/>
            <person name="Slobodkin A.I."/>
        </authorList>
    </citation>
    <scope>NUCLEOTIDE SEQUENCE [LARGE SCALE GENOMIC DNA]</scope>
    <source>
        <strain evidence="3 4">S69</strain>
    </source>
</reference>
<keyword evidence="4" id="KW-1185">Reference proteome</keyword>
<dbReference type="GO" id="GO:0008253">
    <property type="term" value="F:5'-nucleotidase activity"/>
    <property type="evidence" value="ECO:0007669"/>
    <property type="project" value="InterPro"/>
</dbReference>
<protein>
    <submittedName>
        <fullName evidence="3">HAD-superfamily hydrolase-like protein</fullName>
    </submittedName>
</protein>
<keyword evidence="3" id="KW-0378">Hydrolase</keyword>
<dbReference type="InterPro" id="IPR052419">
    <property type="entry name" value="5_3-deoxyribonucleotidase-like"/>
</dbReference>
<dbReference type="PANTHER" id="PTHR35134">
    <property type="entry name" value="NUCLEOTIDASE YQFW-RELATED"/>
    <property type="match status" value="1"/>
</dbReference>
<dbReference type="InterPro" id="IPR036412">
    <property type="entry name" value="HAD-like_sf"/>
</dbReference>
<gene>
    <name evidence="3" type="ORF">DBT_0576</name>
</gene>
<feature type="active site" description="Nucleophile" evidence="2">
    <location>
        <position position="16"/>
    </location>
</feature>
<dbReference type="Gene3D" id="3.40.50.1000">
    <property type="entry name" value="HAD superfamily/HAD-like"/>
    <property type="match status" value="1"/>
</dbReference>
<dbReference type="GO" id="GO:0009264">
    <property type="term" value="P:deoxyribonucleotide catabolic process"/>
    <property type="evidence" value="ECO:0007669"/>
    <property type="project" value="InterPro"/>
</dbReference>